<protein>
    <submittedName>
        <fullName evidence="1">Uncharacterized protein</fullName>
    </submittedName>
</protein>
<evidence type="ECO:0000313" key="2">
    <source>
        <dbReference type="Proteomes" id="UP001189624"/>
    </source>
</evidence>
<reference evidence="1" key="1">
    <citation type="submission" date="2023-10" db="EMBL/GenBank/DDBJ databases">
        <authorList>
            <person name="Domelevo Entfellner J.-B."/>
        </authorList>
    </citation>
    <scope>NUCLEOTIDE SEQUENCE</scope>
</reference>
<sequence length="74" mass="8681">MEFAQHKMQDKELNGIMCQLLQCEEEWRSSQPTFPKETIKNLVDNLVDISFDKPTFPKETIKNLVRLIIEKSGK</sequence>
<accession>A0AA86SLY3</accession>
<dbReference type="Gramene" id="rna-AYBTSS11_LOCUS11571">
    <property type="protein sequence ID" value="CAJ1943828.1"/>
    <property type="gene ID" value="gene-AYBTSS11_LOCUS11571"/>
</dbReference>
<dbReference type="AlphaFoldDB" id="A0AA86SLY3"/>
<dbReference type="EMBL" id="OY731400">
    <property type="protein sequence ID" value="CAJ1943828.1"/>
    <property type="molecule type" value="Genomic_DNA"/>
</dbReference>
<name>A0AA86SLY3_9FABA</name>
<organism evidence="1 2">
    <name type="scientific">Sphenostylis stenocarpa</name>
    <dbReference type="NCBI Taxonomy" id="92480"/>
    <lineage>
        <taxon>Eukaryota</taxon>
        <taxon>Viridiplantae</taxon>
        <taxon>Streptophyta</taxon>
        <taxon>Embryophyta</taxon>
        <taxon>Tracheophyta</taxon>
        <taxon>Spermatophyta</taxon>
        <taxon>Magnoliopsida</taxon>
        <taxon>eudicotyledons</taxon>
        <taxon>Gunneridae</taxon>
        <taxon>Pentapetalae</taxon>
        <taxon>rosids</taxon>
        <taxon>fabids</taxon>
        <taxon>Fabales</taxon>
        <taxon>Fabaceae</taxon>
        <taxon>Papilionoideae</taxon>
        <taxon>50 kb inversion clade</taxon>
        <taxon>NPAAA clade</taxon>
        <taxon>indigoferoid/millettioid clade</taxon>
        <taxon>Phaseoleae</taxon>
        <taxon>Sphenostylis</taxon>
    </lineage>
</organism>
<dbReference type="Proteomes" id="UP001189624">
    <property type="component" value="Chromosome 3"/>
</dbReference>
<gene>
    <name evidence="1" type="ORF">AYBTSS11_LOCUS11571</name>
</gene>
<keyword evidence="2" id="KW-1185">Reference proteome</keyword>
<proteinExistence type="predicted"/>
<evidence type="ECO:0000313" key="1">
    <source>
        <dbReference type="EMBL" id="CAJ1943828.1"/>
    </source>
</evidence>